<dbReference type="GO" id="GO:0005975">
    <property type="term" value="P:carbohydrate metabolic process"/>
    <property type="evidence" value="ECO:0007669"/>
    <property type="project" value="TreeGrafter"/>
</dbReference>
<dbReference type="eggNOG" id="COG0372">
    <property type="taxonomic scope" value="Bacteria"/>
</dbReference>
<evidence type="ECO:0000256" key="1">
    <source>
        <dbReference type="ARBA" id="ARBA00005163"/>
    </source>
</evidence>
<comment type="similarity">
    <text evidence="2 6 8">Belongs to the citrate synthase family.</text>
</comment>
<dbReference type="STRING" id="378753.KRH_15320"/>
<reference evidence="9 10" key="1">
    <citation type="journal article" date="2008" name="J. Bacteriol.">
        <title>Complete genome sequence of the soil actinomycete Kocuria rhizophila.</title>
        <authorList>
            <person name="Takarada H."/>
            <person name="Sekine M."/>
            <person name="Kosugi H."/>
            <person name="Matsuo Y."/>
            <person name="Fujisawa T."/>
            <person name="Omata S."/>
            <person name="Kishi E."/>
            <person name="Shimizu A."/>
            <person name="Tsukatani N."/>
            <person name="Tanikawa S."/>
            <person name="Fujita N."/>
            <person name="Harayama S."/>
        </authorList>
    </citation>
    <scope>NUCLEOTIDE SEQUENCE [LARGE SCALE GENOMIC DNA]</scope>
    <source>
        <strain evidence="10">ATCC 9341 / DSM 348 / NBRC 103217 / DC2201</strain>
    </source>
</reference>
<dbReference type="HOGENOM" id="CLU_025068_2_1_11"/>
<dbReference type="OrthoDB" id="9800864at2"/>
<dbReference type="InterPro" id="IPR002020">
    <property type="entry name" value="Citrate_synthase"/>
</dbReference>
<keyword evidence="10" id="KW-1185">Reference proteome</keyword>
<sequence length="379" mass="42425">MADTEIRKGLAGVVADTTAVSKVNAETNSLLYRGYPVQELAEKCSAEEVALLLWTGELPSEEELEAFRTLERENRALTPELKRVIDELPTTCHPMDVCRTAASVIGAQHPLAEDNSPEAELRKAQELFAVMPAVVCYDQRRRHGQELVEPREDLDYAQNFLWMAFGEEAAPEVVDAFRVSIILYAEHSFNASTFTARVITSTLSDLHSAVTGAIGALKGPLHGGANEAVMHTFEELGIRKEETAEEAEKRAKEWMDRALAEKKKVMGFGHRVYKHGDSRVPTMQEALFRMLDHYDRQEILGLYNGLAKSMDEAKSIKPNLDYPAGPTYWLMGFDIPTFTPIFVCARITGWTAHIMEQRANNSLIRPLSDYSGPDERHLS</sequence>
<dbReference type="KEGG" id="krh:KRH_15320"/>
<feature type="active site" evidence="7">
    <location>
        <position position="321"/>
    </location>
</feature>
<evidence type="ECO:0000313" key="10">
    <source>
        <dbReference type="Proteomes" id="UP000008838"/>
    </source>
</evidence>
<evidence type="ECO:0000256" key="5">
    <source>
        <dbReference type="ARBA" id="ARBA00049288"/>
    </source>
</evidence>
<dbReference type="InterPro" id="IPR011278">
    <property type="entry name" value="2-MeCitrate/Citrate_synth_II"/>
</dbReference>
<comment type="catalytic activity">
    <reaction evidence="5">
        <text>oxaloacetate + acetyl-CoA + H2O = citrate + CoA + H(+)</text>
        <dbReference type="Rhea" id="RHEA:16845"/>
        <dbReference type="ChEBI" id="CHEBI:15377"/>
        <dbReference type="ChEBI" id="CHEBI:15378"/>
        <dbReference type="ChEBI" id="CHEBI:16452"/>
        <dbReference type="ChEBI" id="CHEBI:16947"/>
        <dbReference type="ChEBI" id="CHEBI:57287"/>
        <dbReference type="ChEBI" id="CHEBI:57288"/>
        <dbReference type="EC" id="2.3.3.16"/>
    </reaction>
</comment>
<evidence type="ECO:0000256" key="6">
    <source>
        <dbReference type="PIRNR" id="PIRNR001369"/>
    </source>
</evidence>
<dbReference type="InterPro" id="IPR016142">
    <property type="entry name" value="Citrate_synth-like_lrg_a-sub"/>
</dbReference>
<accession>B2GK34</accession>
<dbReference type="PANTHER" id="PTHR11739:SF4">
    <property type="entry name" value="CITRATE SYNTHASE, PEROXISOMAL"/>
    <property type="match status" value="1"/>
</dbReference>
<keyword evidence="4 6" id="KW-0808">Transferase</keyword>
<protein>
    <recommendedName>
        <fullName evidence="6">Citrate synthase</fullName>
    </recommendedName>
</protein>
<dbReference type="EMBL" id="AP009152">
    <property type="protein sequence ID" value="BAG29879.1"/>
    <property type="molecule type" value="Genomic_DNA"/>
</dbReference>
<evidence type="ECO:0000313" key="9">
    <source>
        <dbReference type="EMBL" id="BAG29879.1"/>
    </source>
</evidence>
<dbReference type="Gene3D" id="1.10.580.10">
    <property type="entry name" value="Citrate Synthase, domain 1"/>
    <property type="match status" value="1"/>
</dbReference>
<dbReference type="GO" id="GO:0006099">
    <property type="term" value="P:tricarboxylic acid cycle"/>
    <property type="evidence" value="ECO:0007669"/>
    <property type="project" value="UniProtKB-UniPathway"/>
</dbReference>
<evidence type="ECO:0000256" key="8">
    <source>
        <dbReference type="RuleBase" id="RU003406"/>
    </source>
</evidence>
<dbReference type="InterPro" id="IPR019810">
    <property type="entry name" value="Citrate_synthase_AS"/>
</dbReference>
<dbReference type="GO" id="GO:0036440">
    <property type="term" value="F:citrate synthase activity"/>
    <property type="evidence" value="ECO:0007669"/>
    <property type="project" value="UniProtKB-EC"/>
</dbReference>
<gene>
    <name evidence="9" type="primary">prpC</name>
    <name evidence="9" type="ordered locus">KRH_15320</name>
</gene>
<dbReference type="PIRSF" id="PIRSF001369">
    <property type="entry name" value="Citrate_synth"/>
    <property type="match status" value="1"/>
</dbReference>
<dbReference type="InterPro" id="IPR024176">
    <property type="entry name" value="Citrate_synthase_bac-typ"/>
</dbReference>
<organism evidence="9 10">
    <name type="scientific">Kocuria rhizophila (strain ATCC 9341 / DSM 348 / NBRC 103217 / DC2201)</name>
    <dbReference type="NCBI Taxonomy" id="378753"/>
    <lineage>
        <taxon>Bacteria</taxon>
        <taxon>Bacillati</taxon>
        <taxon>Actinomycetota</taxon>
        <taxon>Actinomycetes</taxon>
        <taxon>Micrococcales</taxon>
        <taxon>Micrococcaceae</taxon>
        <taxon>Kocuria</taxon>
    </lineage>
</organism>
<dbReference type="RefSeq" id="WP_012398600.1">
    <property type="nucleotide sequence ID" value="NC_010617.1"/>
</dbReference>
<evidence type="ECO:0000256" key="4">
    <source>
        <dbReference type="ARBA" id="ARBA00022679"/>
    </source>
</evidence>
<dbReference type="NCBIfam" id="NF010636">
    <property type="entry name" value="PRK14033.1"/>
    <property type="match status" value="1"/>
</dbReference>
<evidence type="ECO:0000256" key="3">
    <source>
        <dbReference type="ARBA" id="ARBA00022532"/>
    </source>
</evidence>
<dbReference type="InterPro" id="IPR036969">
    <property type="entry name" value="Citrate_synthase_sf"/>
</dbReference>
<keyword evidence="9" id="KW-0012">Acyltransferase</keyword>
<dbReference type="GO" id="GO:0005829">
    <property type="term" value="C:cytosol"/>
    <property type="evidence" value="ECO:0007669"/>
    <property type="project" value="TreeGrafter"/>
</dbReference>
<dbReference type="PROSITE" id="PS00480">
    <property type="entry name" value="CITRATE_SYNTHASE"/>
    <property type="match status" value="1"/>
</dbReference>
<keyword evidence="3" id="KW-0816">Tricarboxylic acid cycle</keyword>
<dbReference type="PRINTS" id="PR00143">
    <property type="entry name" value="CITRTSNTHASE"/>
</dbReference>
<dbReference type="AlphaFoldDB" id="B2GK34"/>
<proteinExistence type="inferred from homology"/>
<comment type="pathway">
    <text evidence="1">Carbohydrate metabolism; tricarboxylic acid cycle.</text>
</comment>
<dbReference type="SUPFAM" id="SSF48256">
    <property type="entry name" value="Citrate synthase"/>
    <property type="match status" value="1"/>
</dbReference>
<dbReference type="NCBIfam" id="TIGR01800">
    <property type="entry name" value="cit_synth_II"/>
    <property type="match status" value="1"/>
</dbReference>
<dbReference type="UniPathway" id="UPA00223"/>
<dbReference type="Pfam" id="PF00285">
    <property type="entry name" value="Citrate_synt"/>
    <property type="match status" value="1"/>
</dbReference>
<evidence type="ECO:0000256" key="2">
    <source>
        <dbReference type="ARBA" id="ARBA00010566"/>
    </source>
</evidence>
<dbReference type="Proteomes" id="UP000008838">
    <property type="component" value="Chromosome"/>
</dbReference>
<dbReference type="Gene3D" id="1.10.230.10">
    <property type="entry name" value="Cytochrome P450-Terp, domain 2"/>
    <property type="match status" value="1"/>
</dbReference>
<name>B2GK34_KOCRD</name>
<dbReference type="PANTHER" id="PTHR11739">
    <property type="entry name" value="CITRATE SYNTHASE"/>
    <property type="match status" value="1"/>
</dbReference>
<feature type="active site" evidence="7">
    <location>
        <position position="270"/>
    </location>
</feature>
<evidence type="ECO:0000256" key="7">
    <source>
        <dbReference type="PIRSR" id="PIRSR001369-1"/>
    </source>
</evidence>
<dbReference type="InterPro" id="IPR016143">
    <property type="entry name" value="Citrate_synth-like_sm_a-sub"/>
</dbReference>